<dbReference type="HOGENOM" id="CLU_2347965_0_0_1"/>
<dbReference type="KEGG" id="ssl:SS1G_02853"/>
<gene>
    <name evidence="2" type="ORF">SS1G_02853</name>
</gene>
<dbReference type="PROSITE" id="PS51257">
    <property type="entry name" value="PROKAR_LIPOPROTEIN"/>
    <property type="match status" value="1"/>
</dbReference>
<protein>
    <submittedName>
        <fullName evidence="2">Uncharacterized protein</fullName>
    </submittedName>
</protein>
<reference evidence="3" key="1">
    <citation type="journal article" date="2011" name="PLoS Genet.">
        <title>Genomic analysis of the necrotrophic fungal pathogens Sclerotinia sclerotiorum and Botrytis cinerea.</title>
        <authorList>
            <person name="Amselem J."/>
            <person name="Cuomo C.A."/>
            <person name="van Kan J.A."/>
            <person name="Viaud M."/>
            <person name="Benito E.P."/>
            <person name="Couloux A."/>
            <person name="Coutinho P.M."/>
            <person name="de Vries R.P."/>
            <person name="Dyer P.S."/>
            <person name="Fillinger S."/>
            <person name="Fournier E."/>
            <person name="Gout L."/>
            <person name="Hahn M."/>
            <person name="Kohn L."/>
            <person name="Lapalu N."/>
            <person name="Plummer K.M."/>
            <person name="Pradier J.M."/>
            <person name="Quevillon E."/>
            <person name="Sharon A."/>
            <person name="Simon A."/>
            <person name="ten Have A."/>
            <person name="Tudzynski B."/>
            <person name="Tudzynski P."/>
            <person name="Wincker P."/>
            <person name="Andrew M."/>
            <person name="Anthouard V."/>
            <person name="Beever R.E."/>
            <person name="Beffa R."/>
            <person name="Benoit I."/>
            <person name="Bouzid O."/>
            <person name="Brault B."/>
            <person name="Chen Z."/>
            <person name="Choquer M."/>
            <person name="Collemare J."/>
            <person name="Cotton P."/>
            <person name="Danchin E.G."/>
            <person name="Da Silva C."/>
            <person name="Gautier A."/>
            <person name="Giraud C."/>
            <person name="Giraud T."/>
            <person name="Gonzalez C."/>
            <person name="Grossetete S."/>
            <person name="Guldener U."/>
            <person name="Henrissat B."/>
            <person name="Howlett B.J."/>
            <person name="Kodira C."/>
            <person name="Kretschmer M."/>
            <person name="Lappartient A."/>
            <person name="Leroch M."/>
            <person name="Levis C."/>
            <person name="Mauceli E."/>
            <person name="Neuveglise C."/>
            <person name="Oeser B."/>
            <person name="Pearson M."/>
            <person name="Poulain J."/>
            <person name="Poussereau N."/>
            <person name="Quesneville H."/>
            <person name="Rascle C."/>
            <person name="Schumacher J."/>
            <person name="Segurens B."/>
            <person name="Sexton A."/>
            <person name="Silva E."/>
            <person name="Sirven C."/>
            <person name="Soanes D.M."/>
            <person name="Talbot N.J."/>
            <person name="Templeton M."/>
            <person name="Yandava C."/>
            <person name="Yarden O."/>
            <person name="Zeng Q."/>
            <person name="Rollins J.A."/>
            <person name="Lebrun M.H."/>
            <person name="Dickman M."/>
        </authorList>
    </citation>
    <scope>NUCLEOTIDE SEQUENCE [LARGE SCALE GENOMIC DNA]</scope>
    <source>
        <strain evidence="3">ATCC 18683 / 1980 / Ss-1</strain>
    </source>
</reference>
<proteinExistence type="predicted"/>
<dbReference type="GeneID" id="5493071"/>
<sequence length="97" mass="11029">MCNSSGRGIGREWCCSAFTSSFACQRQEIHKTADAHNVSGQRGQKPEGQGRDLRGPEGVFISTENIFIHTDSFELEIYEIREGVERLFLSMRSRQFL</sequence>
<evidence type="ECO:0000313" key="2">
    <source>
        <dbReference type="EMBL" id="EDN99994.1"/>
    </source>
</evidence>
<feature type="region of interest" description="Disordered" evidence="1">
    <location>
        <begin position="33"/>
        <end position="56"/>
    </location>
</feature>
<dbReference type="EMBL" id="CH476623">
    <property type="protein sequence ID" value="EDN99994.1"/>
    <property type="molecule type" value="Genomic_DNA"/>
</dbReference>
<evidence type="ECO:0000313" key="3">
    <source>
        <dbReference type="Proteomes" id="UP000001312"/>
    </source>
</evidence>
<dbReference type="AlphaFoldDB" id="A7EC16"/>
<dbReference type="Proteomes" id="UP000001312">
    <property type="component" value="Unassembled WGS sequence"/>
</dbReference>
<keyword evidence="3" id="KW-1185">Reference proteome</keyword>
<feature type="compositionally biased region" description="Basic and acidic residues" evidence="1">
    <location>
        <begin position="44"/>
        <end position="55"/>
    </location>
</feature>
<accession>A7EC16</accession>
<organism evidence="2 3">
    <name type="scientific">Sclerotinia sclerotiorum (strain ATCC 18683 / 1980 / Ss-1)</name>
    <name type="common">White mold</name>
    <name type="synonym">Whetzelinia sclerotiorum</name>
    <dbReference type="NCBI Taxonomy" id="665079"/>
    <lineage>
        <taxon>Eukaryota</taxon>
        <taxon>Fungi</taxon>
        <taxon>Dikarya</taxon>
        <taxon>Ascomycota</taxon>
        <taxon>Pezizomycotina</taxon>
        <taxon>Leotiomycetes</taxon>
        <taxon>Helotiales</taxon>
        <taxon>Sclerotiniaceae</taxon>
        <taxon>Sclerotinia</taxon>
    </lineage>
</organism>
<name>A7EC16_SCLS1</name>
<dbReference type="InParanoid" id="A7EC16"/>
<dbReference type="RefSeq" id="XP_001596632.1">
    <property type="nucleotide sequence ID" value="XM_001596582.1"/>
</dbReference>
<evidence type="ECO:0000256" key="1">
    <source>
        <dbReference type="SAM" id="MobiDB-lite"/>
    </source>
</evidence>